<dbReference type="RefSeq" id="WP_202687084.1">
    <property type="nucleotide sequence ID" value="NZ_JAESVN010000001.1"/>
</dbReference>
<dbReference type="CDD" id="cd06532">
    <property type="entry name" value="Glyco_transf_25"/>
    <property type="match status" value="1"/>
</dbReference>
<dbReference type="EMBL" id="JAESVN010000001">
    <property type="protein sequence ID" value="MBL4916427.1"/>
    <property type="molecule type" value="Genomic_DNA"/>
</dbReference>
<dbReference type="Pfam" id="PF01755">
    <property type="entry name" value="Glyco_transf_25"/>
    <property type="match status" value="1"/>
</dbReference>
<sequence length="254" mass="28640">MTIGDIPVYYINLDSSTDRRAAIEAEIRAAGITDAIRVPAFDGRGLDLSRVADCDTEKAHRFLGRPLRGAEYGCYRSHLDCIERFLATDSPYGIVLEDDAELTTEFQEVTAAAIGLLERRNQPWDLVHLGPGRMKIHSRIDALVAGHDLRKAHYFPMMTTALLWSRPGAQNILDHHRRVTMPVDTQFREIMVKRGTGYAIWPPLARQTGATSDIDGDGATRKAHGRSWYYGLAKQERLWRNKVIAYGRKLAHRA</sequence>
<reference evidence="2" key="1">
    <citation type="submission" date="2021-01" db="EMBL/GenBank/DDBJ databases">
        <title>Tabrizicola alba sp. nov. a motile alkaliphilic bacterium isolated from a soda lake.</title>
        <authorList>
            <person name="Szuroczki S."/>
            <person name="Abbaszade G."/>
            <person name="Schumann P."/>
            <person name="Toth E."/>
        </authorList>
    </citation>
    <scope>NUCLEOTIDE SEQUENCE</scope>
    <source>
        <strain evidence="2">DMG-N-6</strain>
    </source>
</reference>
<comment type="caution">
    <text evidence="2">The sequence shown here is derived from an EMBL/GenBank/DDBJ whole genome shotgun (WGS) entry which is preliminary data.</text>
</comment>
<gene>
    <name evidence="2" type="ORF">JL811_04260</name>
</gene>
<dbReference type="InterPro" id="IPR002654">
    <property type="entry name" value="Glyco_trans_25"/>
</dbReference>
<organism evidence="2 3">
    <name type="scientific">Szabonella alba</name>
    <dbReference type="NCBI Taxonomy" id="2804194"/>
    <lineage>
        <taxon>Bacteria</taxon>
        <taxon>Pseudomonadati</taxon>
        <taxon>Pseudomonadota</taxon>
        <taxon>Alphaproteobacteria</taxon>
        <taxon>Rhodobacterales</taxon>
        <taxon>Paracoccaceae</taxon>
        <taxon>Szabonella</taxon>
    </lineage>
</organism>
<proteinExistence type="predicted"/>
<evidence type="ECO:0000313" key="3">
    <source>
        <dbReference type="Proteomes" id="UP000648908"/>
    </source>
</evidence>
<evidence type="ECO:0000259" key="1">
    <source>
        <dbReference type="Pfam" id="PF01755"/>
    </source>
</evidence>
<dbReference type="Proteomes" id="UP000648908">
    <property type="component" value="Unassembled WGS sequence"/>
</dbReference>
<evidence type="ECO:0000313" key="2">
    <source>
        <dbReference type="EMBL" id="MBL4916427.1"/>
    </source>
</evidence>
<name>A0A8K0Y037_9RHOB</name>
<accession>A0A8K0Y037</accession>
<dbReference type="AlphaFoldDB" id="A0A8K0Y037"/>
<feature type="domain" description="Glycosyl transferase family 25" evidence="1">
    <location>
        <begin position="7"/>
        <end position="113"/>
    </location>
</feature>
<protein>
    <submittedName>
        <fullName evidence="2">Glycosyltransferase family 25 protein</fullName>
    </submittedName>
</protein>
<keyword evidence="3" id="KW-1185">Reference proteome</keyword>